<dbReference type="KEGG" id="thg:TCELL_0146"/>
<dbReference type="EMBL" id="CP003531">
    <property type="protein sequence ID" value="AFK50571.1"/>
    <property type="molecule type" value="Genomic_DNA"/>
</dbReference>
<dbReference type="RefSeq" id="WP_014736822.1">
    <property type="nucleotide sequence ID" value="NC_017954.1"/>
</dbReference>
<dbReference type="STRING" id="1184251.TCELL_0146"/>
<dbReference type="HOGENOM" id="CLU_157709_0_0_2"/>
<reference evidence="2 3" key="1">
    <citation type="journal article" date="2012" name="J. Bacteriol.">
        <title>Complete genome sequence of the hyperthermophilic cellulolytic Crenarchaeon 'Thermogladius cellulolyticus' 1633.</title>
        <authorList>
            <person name="Mardanov A.V."/>
            <person name="Kochetkova T.V."/>
            <person name="Beletsky A.V."/>
            <person name="Bonch-Osmolovskaya E.A."/>
            <person name="Ravin N.V."/>
            <person name="Skryabin K.G."/>
        </authorList>
    </citation>
    <scope>NUCLEOTIDE SEQUENCE [LARGE SCALE GENOMIC DNA]</scope>
    <source>
        <strain evidence="3">DSM 22663 / VKM B-2946 / 1633</strain>
    </source>
</reference>
<accession>I3TCT3</accession>
<sequence length="120" mass="13214">MSQESKETGGSKPDINKLLAIVPPASELKKKETSIKEKRIRVQFDSSLDPSKMKIPTELAKMLGIKEGDTVELVVAGKKKFTYTATLFESSDTNVVYAHPDELARQGVANNSIATVRRVH</sequence>
<dbReference type="Proteomes" id="UP000005270">
    <property type="component" value="Chromosome"/>
</dbReference>
<organism evidence="2 3">
    <name type="scientific">Thermogladius calderae (strain DSM 22663 / VKM B-2946 / 1633)</name>
    <dbReference type="NCBI Taxonomy" id="1184251"/>
    <lineage>
        <taxon>Archaea</taxon>
        <taxon>Thermoproteota</taxon>
        <taxon>Thermoprotei</taxon>
        <taxon>Desulfurococcales</taxon>
        <taxon>Desulfurococcaceae</taxon>
        <taxon>Thermogladius</taxon>
    </lineage>
</organism>
<feature type="domain" description="SpoVT-AbrB" evidence="1">
    <location>
        <begin position="55"/>
        <end position="79"/>
    </location>
</feature>
<dbReference type="InterPro" id="IPR007159">
    <property type="entry name" value="SpoVT-AbrB_dom"/>
</dbReference>
<dbReference type="GO" id="GO:0003677">
    <property type="term" value="F:DNA binding"/>
    <property type="evidence" value="ECO:0007669"/>
    <property type="project" value="InterPro"/>
</dbReference>
<evidence type="ECO:0000313" key="2">
    <source>
        <dbReference type="EMBL" id="AFK50571.1"/>
    </source>
</evidence>
<keyword evidence="3" id="KW-1185">Reference proteome</keyword>
<evidence type="ECO:0000259" key="1">
    <source>
        <dbReference type="Pfam" id="PF04014"/>
    </source>
</evidence>
<dbReference type="GeneID" id="13012425"/>
<proteinExistence type="predicted"/>
<evidence type="ECO:0000313" key="3">
    <source>
        <dbReference type="Proteomes" id="UP000005270"/>
    </source>
</evidence>
<dbReference type="AlphaFoldDB" id="I3TCT3"/>
<name>I3TCT3_THEC1</name>
<dbReference type="InParanoid" id="I3TCT3"/>
<protein>
    <recommendedName>
        <fullName evidence="1">SpoVT-AbrB domain-containing protein</fullName>
    </recommendedName>
</protein>
<gene>
    <name evidence="2" type="ordered locus">TCELL_0146</name>
</gene>
<dbReference type="eggNOG" id="arCOG04224">
    <property type="taxonomic scope" value="Archaea"/>
</dbReference>
<dbReference type="Pfam" id="PF04014">
    <property type="entry name" value="MazE_antitoxin"/>
    <property type="match status" value="1"/>
</dbReference>
<dbReference type="OrthoDB" id="30985at2157"/>